<dbReference type="Proteomes" id="UP000241107">
    <property type="component" value="Unassembled WGS sequence"/>
</dbReference>
<dbReference type="RefSeq" id="XP_024714612.1">
    <property type="nucleotide sequence ID" value="XM_024857476.1"/>
</dbReference>
<dbReference type="Gene3D" id="3.30.2410.10">
    <property type="entry name" value="Hect, E3 ligase catalytic domain"/>
    <property type="match status" value="1"/>
</dbReference>
<dbReference type="InterPro" id="IPR044611">
    <property type="entry name" value="E3A/B/C-like"/>
</dbReference>
<dbReference type="GeneID" id="36565479"/>
<evidence type="ECO:0000256" key="4">
    <source>
        <dbReference type="ARBA" id="ARBA00022786"/>
    </source>
</evidence>
<comment type="catalytic activity">
    <reaction evidence="1">
        <text>S-ubiquitinyl-[E2 ubiquitin-conjugating enzyme]-L-cysteine + [acceptor protein]-L-lysine = [E2 ubiquitin-conjugating enzyme]-L-cysteine + N(6)-ubiquitinyl-[acceptor protein]-L-lysine.</text>
        <dbReference type="EC" id="2.3.2.26"/>
    </reaction>
</comment>
<dbReference type="GO" id="GO:0061630">
    <property type="term" value="F:ubiquitin protein ligase activity"/>
    <property type="evidence" value="ECO:0007669"/>
    <property type="project" value="UniProtKB-EC"/>
</dbReference>
<dbReference type="FunFam" id="3.30.2410.10:FF:000003">
    <property type="entry name" value="probable E3 ubiquitin-protein ligase HERC4 isoform X1"/>
    <property type="match status" value="1"/>
</dbReference>
<gene>
    <name evidence="8" type="ORF">C7M61_002090</name>
</gene>
<dbReference type="GO" id="GO:0031499">
    <property type="term" value="C:TRAMP complex"/>
    <property type="evidence" value="ECO:0007669"/>
    <property type="project" value="EnsemblFungi"/>
</dbReference>
<evidence type="ECO:0000256" key="3">
    <source>
        <dbReference type="ARBA" id="ARBA00022679"/>
    </source>
</evidence>
<evidence type="ECO:0000256" key="6">
    <source>
        <dbReference type="SAM" id="MobiDB-lite"/>
    </source>
</evidence>
<dbReference type="OrthoDB" id="8068875at2759"/>
<dbReference type="SMART" id="SM00119">
    <property type="entry name" value="HECTc"/>
    <property type="match status" value="1"/>
</dbReference>
<dbReference type="EMBL" id="PYFQ01000003">
    <property type="protein sequence ID" value="PSK39475.1"/>
    <property type="molecule type" value="Genomic_DNA"/>
</dbReference>
<name>A0A2P7YU30_9ASCO</name>
<dbReference type="PANTHER" id="PTHR45700">
    <property type="entry name" value="UBIQUITIN-PROTEIN LIGASE E3C"/>
    <property type="match status" value="1"/>
</dbReference>
<evidence type="ECO:0000256" key="2">
    <source>
        <dbReference type="ARBA" id="ARBA00012485"/>
    </source>
</evidence>
<dbReference type="EC" id="2.3.2.26" evidence="2"/>
<feature type="active site" description="Glycyl thioester intermediate" evidence="5">
    <location>
        <position position="880"/>
    </location>
</feature>
<dbReference type="CDD" id="cd00078">
    <property type="entry name" value="HECTc"/>
    <property type="match status" value="1"/>
</dbReference>
<keyword evidence="4 5" id="KW-0833">Ubl conjugation pathway</keyword>
<evidence type="ECO:0000313" key="9">
    <source>
        <dbReference type="Proteomes" id="UP000241107"/>
    </source>
</evidence>
<evidence type="ECO:0000313" key="8">
    <source>
        <dbReference type="EMBL" id="PSK39475.1"/>
    </source>
</evidence>
<dbReference type="VEuPathDB" id="FungiDB:C7M61_002090"/>
<feature type="region of interest" description="Disordered" evidence="6">
    <location>
        <begin position="333"/>
        <end position="358"/>
    </location>
</feature>
<proteinExistence type="predicted"/>
<dbReference type="SUPFAM" id="SSF56204">
    <property type="entry name" value="Hect, E3 ligase catalytic domain"/>
    <property type="match status" value="1"/>
</dbReference>
<dbReference type="AlphaFoldDB" id="A0A2P7YU30"/>
<dbReference type="InterPro" id="IPR035983">
    <property type="entry name" value="Hect_E3_ubiquitin_ligase"/>
</dbReference>
<evidence type="ECO:0000256" key="1">
    <source>
        <dbReference type="ARBA" id="ARBA00000885"/>
    </source>
</evidence>
<dbReference type="STRING" id="418784.A0A2P7YU30"/>
<dbReference type="Gene3D" id="3.30.2160.10">
    <property type="entry name" value="Hect, E3 ligase catalytic domain"/>
    <property type="match status" value="1"/>
</dbReference>
<dbReference type="PROSITE" id="PS50237">
    <property type="entry name" value="HECT"/>
    <property type="match status" value="1"/>
</dbReference>
<keyword evidence="9" id="KW-1185">Reference proteome</keyword>
<dbReference type="PANTHER" id="PTHR45700:SF8">
    <property type="entry name" value="HECT-TYPE E3 UBIQUITIN TRANSFERASE"/>
    <property type="match status" value="1"/>
</dbReference>
<organism evidence="8 9">
    <name type="scientific">Candidozyma pseudohaemuli</name>
    <dbReference type="NCBI Taxonomy" id="418784"/>
    <lineage>
        <taxon>Eukaryota</taxon>
        <taxon>Fungi</taxon>
        <taxon>Dikarya</taxon>
        <taxon>Ascomycota</taxon>
        <taxon>Saccharomycotina</taxon>
        <taxon>Pichiomycetes</taxon>
        <taxon>Metschnikowiaceae</taxon>
        <taxon>Candidozyma</taxon>
    </lineage>
</organism>
<keyword evidence="3" id="KW-0808">Transferase</keyword>
<dbReference type="GO" id="GO:0000209">
    <property type="term" value="P:protein polyubiquitination"/>
    <property type="evidence" value="ECO:0007669"/>
    <property type="project" value="InterPro"/>
</dbReference>
<dbReference type="InterPro" id="IPR000569">
    <property type="entry name" value="HECT_dom"/>
</dbReference>
<dbReference type="Pfam" id="PF00632">
    <property type="entry name" value="HECT"/>
    <property type="match status" value="1"/>
</dbReference>
<protein>
    <recommendedName>
        <fullName evidence="2">HECT-type E3 ubiquitin transferase</fullName>
        <ecNumber evidence="2">2.3.2.26</ecNumber>
    </recommendedName>
</protein>
<comment type="caution">
    <text evidence="8">The sequence shown here is derived from an EMBL/GenBank/DDBJ whole genome shotgun (WGS) entry which is preliminary data.</text>
</comment>
<evidence type="ECO:0000259" key="7">
    <source>
        <dbReference type="PROSITE" id="PS50237"/>
    </source>
</evidence>
<sequence>MNQASTQPPKTSSSWKILDILKISSSPKQQVSPSSTALDLKAQADKSKNVCKCSCCGSVLTFPEDAQKFSCPHCHTTNLLHLDLTVEPPVHLVSSKYVKMLVDQALERPIENSRDLHDRLKPLLDYLLQAFGSMACVNQSFRLKKQRRPHYSTANLNYEEVRQVFELLASLPSRRPLYYALSGACNCLKRLPLQLSDDPRHLLWVMVLFEIPFLSKALTNNDKRSQHRIGSMVEVPEIQALCYEILKRVLGIIAQAETTLAGNYVASWFLKRSHDKFLAKVELINLYITFHLKKYFYFANNPQLARRSSLGGHHRSVLGGIPETDHRRKNLALPDTPVSPTDNTHLVKPTPKVSRSRSVPQAHDEEFFQYSYLKDEVEGMDSLFPPVNPQLMANPSSPRSKGSKKKKSDMKVRVHQYSLNYHLRTASGALSILMKANYIRYGENKVPVHTFYNSLVDYVNIKLDFDAWLSKRKLSSSENSAEPALQTVIDYIHGTDHAPFSETAGTTFYFCQYPFLITLGGKIAILEYEARRQMERKAEEAFINSLDRRVTLDVYFRVKVRRERIVQDSLRCIQLNPNNLKKSLRVQFINEPGVDAGGLKKEWFLLLTRALFSPNAGMLSYVEDSNLLWFNVVPVDNFEMYYLFGAILGLAIYNSTILDLKFPIAMYKILLGLPIGLADYQEIFPLSARNLFRLREYSAEEIEALDLTFEVCYSDPFGNKFTKELIPGGSNVNVDKDNRELYIDKYARFFLWDGMNKQLCAFKGGFSNVVDGNAFSLFLPEEIQLLLCGSDESKFDVDVLQSVTNYSGWPSKQEAVDSATVKWFWEYVSELTYKQQKKLLLFITGSDRVPATGIQNLTLKISRLRTPGGDSDRLPVAHTCFNELALYDYNSKSKLADKLGKAVNMSAGFGIK</sequence>
<dbReference type="Gene3D" id="3.90.1750.10">
    <property type="entry name" value="Hect, E3 ligase catalytic domains"/>
    <property type="match status" value="1"/>
</dbReference>
<evidence type="ECO:0000256" key="5">
    <source>
        <dbReference type="PROSITE-ProRule" id="PRU00104"/>
    </source>
</evidence>
<feature type="region of interest" description="Disordered" evidence="6">
    <location>
        <begin position="384"/>
        <end position="410"/>
    </location>
</feature>
<reference evidence="8 9" key="1">
    <citation type="submission" date="2018-03" db="EMBL/GenBank/DDBJ databases">
        <title>Candida pseudohaemulonii genome assembly and annotation.</title>
        <authorList>
            <person name="Munoz J.F."/>
            <person name="Gade L.G."/>
            <person name="Chow N.A."/>
            <person name="Litvintseva A.P."/>
            <person name="Loparev V.N."/>
            <person name="Cuomo C.A."/>
        </authorList>
    </citation>
    <scope>NUCLEOTIDE SEQUENCE [LARGE SCALE GENOMIC DNA]</scope>
    <source>
        <strain evidence="8 9">B12108</strain>
    </source>
</reference>
<feature type="domain" description="HECT" evidence="7">
    <location>
        <begin position="576"/>
        <end position="912"/>
    </location>
</feature>
<accession>A0A2P7YU30</accession>